<keyword evidence="2" id="KW-1185">Reference proteome</keyword>
<reference evidence="1 2" key="1">
    <citation type="submission" date="2018-06" db="EMBL/GenBank/DDBJ databases">
        <title>Pseudomonas jilinensis sp. nov., isolated from the production water of Jilin Oilfield in China.</title>
        <authorList>
            <person name="Wang J."/>
        </authorList>
    </citation>
    <scope>NUCLEOTIDE SEQUENCE [LARGE SCALE GENOMIC DNA]</scope>
    <source>
        <strain evidence="1 2">JS15-10A1</strain>
    </source>
</reference>
<dbReference type="AlphaFoldDB" id="A0A396S4R0"/>
<evidence type="ECO:0000313" key="1">
    <source>
        <dbReference type="EMBL" id="RHW22683.1"/>
    </source>
</evidence>
<dbReference type="InterPro" id="IPR009061">
    <property type="entry name" value="DNA-bd_dom_put_sf"/>
</dbReference>
<comment type="caution">
    <text evidence="1">The sequence shown here is derived from an EMBL/GenBank/DDBJ whole genome shotgun (WGS) entry which is preliminary data.</text>
</comment>
<dbReference type="Gene3D" id="1.10.238.160">
    <property type="match status" value="1"/>
</dbReference>
<organism evidence="1 2">
    <name type="scientific">Pseudomonas jilinensis</name>
    <dbReference type="NCBI Taxonomy" id="2078689"/>
    <lineage>
        <taxon>Bacteria</taxon>
        <taxon>Pseudomonadati</taxon>
        <taxon>Pseudomonadota</taxon>
        <taxon>Gammaproteobacteria</taxon>
        <taxon>Pseudomonadales</taxon>
        <taxon>Pseudomonadaceae</taxon>
        <taxon>Pseudomonas</taxon>
    </lineage>
</organism>
<dbReference type="Proteomes" id="UP000265745">
    <property type="component" value="Unassembled WGS sequence"/>
</dbReference>
<accession>A0A396S4R0</accession>
<protein>
    <submittedName>
        <fullName evidence="1">AlpA family transcriptional regulator</fullName>
    </submittedName>
</protein>
<sequence>MSTTLAPQYITDVQIAAAFAVSRSTVWRWVKEGRLPQPVKLSPGCTRWRLDQIQQLQGAA</sequence>
<dbReference type="OrthoDB" id="8455288at2"/>
<dbReference type="SUPFAM" id="SSF46955">
    <property type="entry name" value="Putative DNA-binding domain"/>
    <property type="match status" value="1"/>
</dbReference>
<proteinExistence type="predicted"/>
<dbReference type="EMBL" id="QJSA01000002">
    <property type="protein sequence ID" value="RHW22683.1"/>
    <property type="molecule type" value="Genomic_DNA"/>
</dbReference>
<dbReference type="Pfam" id="PF05930">
    <property type="entry name" value="Phage_AlpA"/>
    <property type="match status" value="1"/>
</dbReference>
<evidence type="ECO:0000313" key="2">
    <source>
        <dbReference type="Proteomes" id="UP000265745"/>
    </source>
</evidence>
<dbReference type="RefSeq" id="WP_119700664.1">
    <property type="nucleotide sequence ID" value="NZ_QJSA01000002.1"/>
</dbReference>
<dbReference type="InterPro" id="IPR010260">
    <property type="entry name" value="AlpA"/>
</dbReference>
<name>A0A396S4R0_9PSED</name>
<gene>
    <name evidence="1" type="ORF">C2846_03395</name>
</gene>